<dbReference type="AlphaFoldDB" id="A0A9P1GJ49"/>
<keyword evidence="4" id="KW-0418">Kinase</keyword>
<feature type="compositionally biased region" description="Low complexity" evidence="1">
    <location>
        <begin position="403"/>
        <end position="430"/>
    </location>
</feature>
<reference evidence="3" key="1">
    <citation type="submission" date="2022-10" db="EMBL/GenBank/DDBJ databases">
        <authorList>
            <person name="Chen Y."/>
            <person name="Dougan E. K."/>
            <person name="Chan C."/>
            <person name="Rhodes N."/>
            <person name="Thang M."/>
        </authorList>
    </citation>
    <scope>NUCLEOTIDE SEQUENCE</scope>
</reference>
<sequence length="649" mass="68692">MNIVLTLASFALLQKVVSQSSICTTCCLWDGVQGSLRKNLTNSNSQLSYAVGLWMNDLDAGHVSTAVASILIEEVFGYHTINRSSGGGPQEAYRAVAGCLDPGDESSCGAAAGTIPTSWHIALDVRQPFQATTTLPTLDFVDAGAMSYVGRRGHFLKNSVSTSGTIRYMDLQFLSFDTISSVDRFYLKQCTNTQLANTTMIRSYLDIVSDSSGVTLGNGGFIAFCPADGYFWLAPSCRSNSSQCIPYFFNSYHRAVDVLEVMQKAAVWNIPWAISVAYDEASFEEVLATSRSMFFRYTPDSQVGLVSPVEVIFPAHNSAAWANGNFSTASTDVSVQKLLSQDLITLAPEVDAFIVAFDLTAAHVETLLADSEALGSFRSGACNWLNNWPEVWEPWIQSVASTTTSTTSTTSTTTPNLATNTTTPANTGTTEAASASSPDELVMGAVNPSVTASVLASMAADRTAFVDVPFSGSQYNLAMEMIGIPTVGWAADQSATFPGSVKELVVTPAELFLTPNPALIVAEGGSDASSAILPSEARPGQNVTVSGAQYEVSGIIVTVSLVELSSTSLSPLEVTGLQTPILIRMSTTSPAADTLCVYLDANNAWSQAGVYRPTAAEITTISGSQADTSGIWCATEHLSTFGILLAVSS</sequence>
<dbReference type="InterPro" id="IPR046338">
    <property type="entry name" value="GAIN_dom_sf"/>
</dbReference>
<dbReference type="EMBL" id="CAMXCT010006553">
    <property type="protein sequence ID" value="CAI4015820.1"/>
    <property type="molecule type" value="Genomic_DNA"/>
</dbReference>
<name>A0A9P1GJ49_9DINO</name>
<accession>A0A9P1GJ49</accession>
<evidence type="ECO:0000313" key="3">
    <source>
        <dbReference type="EMBL" id="CAI4015820.1"/>
    </source>
</evidence>
<dbReference type="GO" id="GO:0016301">
    <property type="term" value="F:kinase activity"/>
    <property type="evidence" value="ECO:0007669"/>
    <property type="project" value="UniProtKB-KW"/>
</dbReference>
<dbReference type="Proteomes" id="UP001152797">
    <property type="component" value="Unassembled WGS sequence"/>
</dbReference>
<feature type="signal peptide" evidence="2">
    <location>
        <begin position="1"/>
        <end position="18"/>
    </location>
</feature>
<keyword evidence="5" id="KW-1185">Reference proteome</keyword>
<feature type="non-terminal residue" evidence="3">
    <location>
        <position position="649"/>
    </location>
</feature>
<reference evidence="4 5" key="2">
    <citation type="submission" date="2024-05" db="EMBL/GenBank/DDBJ databases">
        <authorList>
            <person name="Chen Y."/>
            <person name="Shah S."/>
            <person name="Dougan E. K."/>
            <person name="Thang M."/>
            <person name="Chan C."/>
        </authorList>
    </citation>
    <scope>NUCLEOTIDE SEQUENCE [LARGE SCALE GENOMIC DNA]</scope>
</reference>
<dbReference type="EMBL" id="CAMXCT030006553">
    <property type="protein sequence ID" value="CAL4803132.1"/>
    <property type="molecule type" value="Genomic_DNA"/>
</dbReference>
<feature type="chain" id="PRO_5043272853" evidence="2">
    <location>
        <begin position="19"/>
        <end position="649"/>
    </location>
</feature>
<proteinExistence type="predicted"/>
<dbReference type="EMBL" id="CAMXCT020006553">
    <property type="protein sequence ID" value="CAL1169195.1"/>
    <property type="molecule type" value="Genomic_DNA"/>
</dbReference>
<evidence type="ECO:0000256" key="2">
    <source>
        <dbReference type="SAM" id="SignalP"/>
    </source>
</evidence>
<keyword evidence="2" id="KW-0732">Signal</keyword>
<feature type="region of interest" description="Disordered" evidence="1">
    <location>
        <begin position="403"/>
        <end position="437"/>
    </location>
</feature>
<organism evidence="3">
    <name type="scientific">Cladocopium goreaui</name>
    <dbReference type="NCBI Taxonomy" id="2562237"/>
    <lineage>
        <taxon>Eukaryota</taxon>
        <taxon>Sar</taxon>
        <taxon>Alveolata</taxon>
        <taxon>Dinophyceae</taxon>
        <taxon>Suessiales</taxon>
        <taxon>Symbiodiniaceae</taxon>
        <taxon>Cladocopium</taxon>
    </lineage>
</organism>
<evidence type="ECO:0000256" key="1">
    <source>
        <dbReference type="SAM" id="MobiDB-lite"/>
    </source>
</evidence>
<feature type="non-terminal residue" evidence="3">
    <location>
        <position position="1"/>
    </location>
</feature>
<dbReference type="Gene3D" id="2.60.220.50">
    <property type="match status" value="1"/>
</dbReference>
<keyword evidence="4" id="KW-0808">Transferase</keyword>
<protein>
    <submittedName>
        <fullName evidence="4">Tyrosine-protein kinase ephrin type A/B receptor-like domain-containing protein</fullName>
    </submittedName>
</protein>
<gene>
    <name evidence="3" type="ORF">C1SCF055_LOCUS40625</name>
</gene>
<evidence type="ECO:0000313" key="4">
    <source>
        <dbReference type="EMBL" id="CAL4803132.1"/>
    </source>
</evidence>
<comment type="caution">
    <text evidence="3">The sequence shown here is derived from an EMBL/GenBank/DDBJ whole genome shotgun (WGS) entry which is preliminary data.</text>
</comment>
<evidence type="ECO:0000313" key="5">
    <source>
        <dbReference type="Proteomes" id="UP001152797"/>
    </source>
</evidence>
<keyword evidence="4" id="KW-0675">Receptor</keyword>